<evidence type="ECO:0000313" key="2">
    <source>
        <dbReference type="Proteomes" id="UP000617979"/>
    </source>
</evidence>
<keyword evidence="2" id="KW-1185">Reference proteome</keyword>
<protein>
    <submittedName>
        <fullName evidence="1">Uncharacterized protein</fullName>
    </submittedName>
</protein>
<comment type="caution">
    <text evidence="1">The sequence shown here is derived from an EMBL/GenBank/DDBJ whole genome shotgun (WGS) entry which is preliminary data.</text>
</comment>
<dbReference type="EMBL" id="BMEX01000020">
    <property type="protein sequence ID" value="GGA56125.1"/>
    <property type="molecule type" value="Genomic_DNA"/>
</dbReference>
<proteinExistence type="predicted"/>
<accession>A0ABQ1H224</accession>
<dbReference type="Proteomes" id="UP000617979">
    <property type="component" value="Unassembled WGS sequence"/>
</dbReference>
<reference evidence="2" key="1">
    <citation type="journal article" date="2019" name="Int. J. Syst. Evol. Microbiol.">
        <title>The Global Catalogue of Microorganisms (GCM) 10K type strain sequencing project: providing services to taxonomists for standard genome sequencing and annotation.</title>
        <authorList>
            <consortium name="The Broad Institute Genomics Platform"/>
            <consortium name="The Broad Institute Genome Sequencing Center for Infectious Disease"/>
            <person name="Wu L."/>
            <person name="Ma J."/>
        </authorList>
    </citation>
    <scope>NUCLEOTIDE SEQUENCE [LARGE SCALE GENOMIC DNA]</scope>
    <source>
        <strain evidence="2">CGMCC 1.12404</strain>
    </source>
</reference>
<dbReference type="RefSeq" id="WP_188433486.1">
    <property type="nucleotide sequence ID" value="NZ_BMEX01000020.1"/>
</dbReference>
<organism evidence="1 2">
    <name type="scientific">Kroppenstedtia guangzhouensis</name>
    <dbReference type="NCBI Taxonomy" id="1274356"/>
    <lineage>
        <taxon>Bacteria</taxon>
        <taxon>Bacillati</taxon>
        <taxon>Bacillota</taxon>
        <taxon>Bacilli</taxon>
        <taxon>Bacillales</taxon>
        <taxon>Thermoactinomycetaceae</taxon>
        <taxon>Kroppenstedtia</taxon>
    </lineage>
</organism>
<sequence length="74" mass="8140">MSYVPVELKTDRLLVEINDDNLFDALDGAAGDRPDADELRGHLESFREKVGEVVGGMVSDFLSDIAADYVSENH</sequence>
<name>A0ABQ1H224_9BACL</name>
<gene>
    <name evidence="1" type="ORF">GCM10007416_31630</name>
</gene>
<evidence type="ECO:0000313" key="1">
    <source>
        <dbReference type="EMBL" id="GGA56125.1"/>
    </source>
</evidence>